<evidence type="ECO:0000313" key="2">
    <source>
        <dbReference type="EMBL" id="MFC3760272.1"/>
    </source>
</evidence>
<dbReference type="PANTHER" id="PTHR43433">
    <property type="entry name" value="HYDROLASE, ALPHA/BETA FOLD FAMILY PROTEIN"/>
    <property type="match status" value="1"/>
</dbReference>
<dbReference type="InterPro" id="IPR050471">
    <property type="entry name" value="AB_hydrolase"/>
</dbReference>
<gene>
    <name evidence="2" type="ORF">ACFOUW_05445</name>
</gene>
<name>A0ABV7Y635_9ACTN</name>
<reference evidence="3" key="1">
    <citation type="journal article" date="2019" name="Int. J. Syst. Evol. Microbiol.">
        <title>The Global Catalogue of Microorganisms (GCM) 10K type strain sequencing project: providing services to taxonomists for standard genome sequencing and annotation.</title>
        <authorList>
            <consortium name="The Broad Institute Genomics Platform"/>
            <consortium name="The Broad Institute Genome Sequencing Center for Infectious Disease"/>
            <person name="Wu L."/>
            <person name="Ma J."/>
        </authorList>
    </citation>
    <scope>NUCLEOTIDE SEQUENCE [LARGE SCALE GENOMIC DNA]</scope>
    <source>
        <strain evidence="3">CGMCC 4.7241</strain>
    </source>
</reference>
<dbReference type="InterPro" id="IPR029058">
    <property type="entry name" value="AB_hydrolase_fold"/>
</dbReference>
<keyword evidence="2" id="KW-0378">Hydrolase</keyword>
<sequence length="257" mass="26962">METVTSKDGTTIAYDKLGAGPSLILVSGGSCDRMVDAGLANGLAEVATVYNYDRRGRGDSTDTLPYAVEREIEDLQALLDVTGRAAVLGLSSGAALTAHAAAAGLDFSHVVLWEAPYLNDEGLLARAKKYRADLAAALAQDDRDGAVALFMRQVGLPDEMIAGMKHSPYWEIGRRLALTLAYDAACLGDDRIPAETFAKIRAKTLVLDGDQSPAFMREAAAALAGAIPNAKAATLAGQDHDVQAAVLNPVLSEFLAS</sequence>
<feature type="domain" description="AB hydrolase-1" evidence="1">
    <location>
        <begin position="23"/>
        <end position="243"/>
    </location>
</feature>
<dbReference type="Pfam" id="PF12697">
    <property type="entry name" value="Abhydrolase_6"/>
    <property type="match status" value="1"/>
</dbReference>
<accession>A0ABV7Y635</accession>
<evidence type="ECO:0000259" key="1">
    <source>
        <dbReference type="Pfam" id="PF12697"/>
    </source>
</evidence>
<organism evidence="2 3">
    <name type="scientific">Tenggerimyces flavus</name>
    <dbReference type="NCBI Taxonomy" id="1708749"/>
    <lineage>
        <taxon>Bacteria</taxon>
        <taxon>Bacillati</taxon>
        <taxon>Actinomycetota</taxon>
        <taxon>Actinomycetes</taxon>
        <taxon>Propionibacteriales</taxon>
        <taxon>Nocardioidaceae</taxon>
        <taxon>Tenggerimyces</taxon>
    </lineage>
</organism>
<dbReference type="EMBL" id="JBHRZH010000005">
    <property type="protein sequence ID" value="MFC3760272.1"/>
    <property type="molecule type" value="Genomic_DNA"/>
</dbReference>
<dbReference type="PANTHER" id="PTHR43433:SF5">
    <property type="entry name" value="AB HYDROLASE-1 DOMAIN-CONTAINING PROTEIN"/>
    <property type="match status" value="1"/>
</dbReference>
<proteinExistence type="predicted"/>
<dbReference type="PROSITE" id="PS51257">
    <property type="entry name" value="PROKAR_LIPOPROTEIN"/>
    <property type="match status" value="1"/>
</dbReference>
<keyword evidence="3" id="KW-1185">Reference proteome</keyword>
<dbReference type="Gene3D" id="3.40.50.1820">
    <property type="entry name" value="alpha/beta hydrolase"/>
    <property type="match status" value="1"/>
</dbReference>
<dbReference type="RefSeq" id="WP_205122666.1">
    <property type="nucleotide sequence ID" value="NZ_JAFBCM010000001.1"/>
</dbReference>
<dbReference type="InterPro" id="IPR000073">
    <property type="entry name" value="AB_hydrolase_1"/>
</dbReference>
<evidence type="ECO:0000313" key="3">
    <source>
        <dbReference type="Proteomes" id="UP001595699"/>
    </source>
</evidence>
<protein>
    <submittedName>
        <fullName evidence="2">Alpha/beta fold hydrolase</fullName>
    </submittedName>
</protein>
<comment type="caution">
    <text evidence="2">The sequence shown here is derived from an EMBL/GenBank/DDBJ whole genome shotgun (WGS) entry which is preliminary data.</text>
</comment>
<dbReference type="GO" id="GO:0016787">
    <property type="term" value="F:hydrolase activity"/>
    <property type="evidence" value="ECO:0007669"/>
    <property type="project" value="UniProtKB-KW"/>
</dbReference>
<dbReference type="Proteomes" id="UP001595699">
    <property type="component" value="Unassembled WGS sequence"/>
</dbReference>
<dbReference type="SUPFAM" id="SSF53474">
    <property type="entry name" value="alpha/beta-Hydrolases"/>
    <property type="match status" value="1"/>
</dbReference>